<comment type="caution">
    <text evidence="2">The sequence shown here is derived from an EMBL/GenBank/DDBJ whole genome shotgun (WGS) entry which is preliminary data.</text>
</comment>
<feature type="region of interest" description="Disordered" evidence="1">
    <location>
        <begin position="74"/>
        <end position="103"/>
    </location>
</feature>
<feature type="region of interest" description="Disordered" evidence="1">
    <location>
        <begin position="353"/>
        <end position="380"/>
    </location>
</feature>
<accession>A0A369JLS2</accession>
<proteinExistence type="predicted"/>
<gene>
    <name evidence="2" type="ORF">Hypma_010676</name>
</gene>
<name>A0A369JLS2_HYPMA</name>
<reference evidence="2" key="1">
    <citation type="submission" date="2018-04" db="EMBL/GenBank/DDBJ databases">
        <title>Whole genome sequencing of Hypsizygus marmoreus.</title>
        <authorList>
            <person name="Choi I.-G."/>
            <person name="Min B."/>
            <person name="Kim J.-G."/>
            <person name="Kim S."/>
            <person name="Oh Y.-L."/>
            <person name="Kong W.-S."/>
            <person name="Park H."/>
            <person name="Jeong J."/>
            <person name="Song E.-S."/>
        </authorList>
    </citation>
    <scope>NUCLEOTIDE SEQUENCE [LARGE SCALE GENOMIC DNA]</scope>
    <source>
        <strain evidence="2">51987-8</strain>
    </source>
</reference>
<feature type="compositionally biased region" description="Polar residues" evidence="1">
    <location>
        <begin position="307"/>
        <end position="317"/>
    </location>
</feature>
<dbReference type="AlphaFoldDB" id="A0A369JLS2"/>
<feature type="region of interest" description="Disordered" evidence="1">
    <location>
        <begin position="127"/>
        <end position="169"/>
    </location>
</feature>
<feature type="region of interest" description="Disordered" evidence="1">
    <location>
        <begin position="178"/>
        <end position="197"/>
    </location>
</feature>
<sequence length="755" mass="82507">MPKQQGIHHASVFMLVEFHNATGPSQLKARLVLDLNTGYLVCPIYITLICLAGNYNIQFNYTLNRESRPYEGIMNIPQGHSSRLPPPHGNHGQANSSHSRLSSISGSLTKIFQGKSSRRTADNIALAHPCPVPGFHSTAAPSSQPSEGPSQPHVQPHESDPTPAGPTLQIAAPREPHAVMNNNLPTGDPSAQARPQPPSNVLFFGDQNIVNHEDENSGVVRNSSNFTHGLSTSADANSNQRLWVDSNGFLRVGPRPTDMPHSTVTLLVSHLSITVSHDHSELVASGGPPVPVADDVDGSAEAGSAAHPQSTNQHQYNSPPPDDQIRGLQDVNNDQRPATLARTIVHENDDQRFLSSMGTNHGSQSSVPTSQVPTQGQNEALADDQATAPHQDHVYVLPTANTSSHRQPTPVFQDYPEPPGLPHRRQQGIALANQPATLITDNDDTVQESFLFQVINPQAPPGVIATGGNASHQVIMGSQNGTLPASNQLLEPLPNSIFSAPPPPSLIAFWPPHPHNNIPHPAPLTQQSNQLPFTRPSSWRSTWKQQRNLIASHPITVDECLYILNECHHLQTFECMLNPGGRPQHAGYRLCHSNLLNLQINLFTPPSNLLDHLSLPKLGSLCVHWIAPGLIPELTELGIHSMMTSSEQLRHCKLREFVLVGLCPPEQELRRCLSLASNTLRRLVIRTDPDLHPSNGMMISRQMLQELTLYSSQGLCPGLDELELSPVHAIDYDYVTAIKDSRTALRKTRFLLAWD</sequence>
<feature type="compositionally biased region" description="Polar residues" evidence="1">
    <location>
        <begin position="353"/>
        <end position="378"/>
    </location>
</feature>
<organism evidence="2 3">
    <name type="scientific">Hypsizygus marmoreus</name>
    <name type="common">White beech mushroom</name>
    <name type="synonym">Agaricus marmoreus</name>
    <dbReference type="NCBI Taxonomy" id="39966"/>
    <lineage>
        <taxon>Eukaryota</taxon>
        <taxon>Fungi</taxon>
        <taxon>Dikarya</taxon>
        <taxon>Basidiomycota</taxon>
        <taxon>Agaricomycotina</taxon>
        <taxon>Agaricomycetes</taxon>
        <taxon>Agaricomycetidae</taxon>
        <taxon>Agaricales</taxon>
        <taxon>Tricholomatineae</taxon>
        <taxon>Lyophyllaceae</taxon>
        <taxon>Hypsizygus</taxon>
    </lineage>
</organism>
<dbReference type="InParanoid" id="A0A369JLS2"/>
<feature type="compositionally biased region" description="Low complexity" evidence="1">
    <location>
        <begin position="141"/>
        <end position="152"/>
    </location>
</feature>
<evidence type="ECO:0000256" key="1">
    <source>
        <dbReference type="SAM" id="MobiDB-lite"/>
    </source>
</evidence>
<dbReference type="Proteomes" id="UP000076154">
    <property type="component" value="Unassembled WGS sequence"/>
</dbReference>
<protein>
    <submittedName>
        <fullName evidence="2">Uncharacterized protein</fullName>
    </submittedName>
</protein>
<evidence type="ECO:0000313" key="2">
    <source>
        <dbReference type="EMBL" id="RDB22160.1"/>
    </source>
</evidence>
<evidence type="ECO:0000313" key="3">
    <source>
        <dbReference type="Proteomes" id="UP000076154"/>
    </source>
</evidence>
<dbReference type="EMBL" id="LUEZ02000052">
    <property type="protein sequence ID" value="RDB22160.1"/>
    <property type="molecule type" value="Genomic_DNA"/>
</dbReference>
<feature type="region of interest" description="Disordered" evidence="1">
    <location>
        <begin position="279"/>
        <end position="329"/>
    </location>
</feature>
<keyword evidence="3" id="KW-1185">Reference proteome</keyword>